<dbReference type="PROSITE" id="PS50865">
    <property type="entry name" value="ZF_MYND_2"/>
    <property type="match status" value="1"/>
</dbReference>
<feature type="compositionally biased region" description="Acidic residues" evidence="5">
    <location>
        <begin position="35"/>
        <end position="53"/>
    </location>
</feature>
<protein>
    <recommendedName>
        <fullName evidence="6">MYND-type domain-containing protein</fullName>
    </recommendedName>
</protein>
<evidence type="ECO:0000313" key="8">
    <source>
        <dbReference type="Proteomes" id="UP001213000"/>
    </source>
</evidence>
<dbReference type="Gene3D" id="6.10.140.2220">
    <property type="match status" value="1"/>
</dbReference>
<evidence type="ECO:0000256" key="5">
    <source>
        <dbReference type="SAM" id="MobiDB-lite"/>
    </source>
</evidence>
<keyword evidence="3" id="KW-0862">Zinc</keyword>
<dbReference type="SUPFAM" id="SSF144232">
    <property type="entry name" value="HIT/MYND zinc finger-like"/>
    <property type="match status" value="1"/>
</dbReference>
<name>A0AAD5YRP0_9AGAR</name>
<dbReference type="Proteomes" id="UP001213000">
    <property type="component" value="Unassembled WGS sequence"/>
</dbReference>
<feature type="compositionally biased region" description="Polar residues" evidence="5">
    <location>
        <begin position="54"/>
        <end position="63"/>
    </location>
</feature>
<dbReference type="Pfam" id="PF01753">
    <property type="entry name" value="zf-MYND"/>
    <property type="match status" value="1"/>
</dbReference>
<keyword evidence="8" id="KW-1185">Reference proteome</keyword>
<dbReference type="EMBL" id="JANIEX010000341">
    <property type="protein sequence ID" value="KAJ3568513.1"/>
    <property type="molecule type" value="Genomic_DNA"/>
</dbReference>
<feature type="compositionally biased region" description="Basic and acidic residues" evidence="5">
    <location>
        <begin position="21"/>
        <end position="34"/>
    </location>
</feature>
<feature type="domain" description="MYND-type" evidence="6">
    <location>
        <begin position="643"/>
        <end position="679"/>
    </location>
</feature>
<keyword evidence="1" id="KW-0479">Metal-binding</keyword>
<comment type="caution">
    <text evidence="7">The sequence shown here is derived from an EMBL/GenBank/DDBJ whole genome shotgun (WGS) entry which is preliminary data.</text>
</comment>
<sequence length="804" mass="91464">MVIELQAAGTPERTIRQILEEFHTRALSEPRMDDSSSENSDESVWDDDEDDLDTNGQVHNQVEISPGSRLDNFSDDYSSDNSYSDSDYSDDGYDANEALELTRQEMIQALRDLQVRIGPETKLQTSQLESGLRDALRSAQLIGDIKTDIDPDTLPLWKREESIVEAFNLIQRSIPPVEASDARSATAHLVTCLEHAMNEGMRCVTFVDEKEFRALCIRIISIRNFDGKPLVVVAYSTIDGTCRKNLKLRVARLFGTETSHIERVSTRLEQGLLTALLGDNQLKLPYDYEPQDEFHRMYKFMFSFILPLACVSQDDLRWICQRNRCTRCAKSLNPECSPYVFSDAQYCSRLCENKAAQVWLSVTKKEKAGQDPNNLMFLPNGHINPSYELEESYFENGYVDPDEELQRSDIIYILRGMRLDIPPWTKLSTSKLEARLRLALDASQRYSGLLHDAARVELDQFPRWDEKVSSPYEALGLSERIFSTTPQDKREEAMASVCSLLSRFFKCAQKGADTAIFTSAKDFRVFVMKILHVYALQEATPLILTGYKVVHGLAHREDILEEVRLENGPKGIISIPMTSVEQRLLEFYLEQNQDRLLANKTIPESVMLPVNRLSRDGYEFGFILPLRDISPKDVVALNEFGGCKLCGVEAKSRCASCKVVGYCGKVCQVTDWKKHKPFCLAVTSGTWHQIKLAPSPASPRLYTSSPEYSQRPPENLYSDKYHLIKLEHVPNKSKGSKQIMVASDAAKSFTLRFSKTDNGAVFENVMKALNADIDRKAIYRWVKRVGDWEWKICLECVPETLPSW</sequence>
<evidence type="ECO:0000256" key="4">
    <source>
        <dbReference type="PROSITE-ProRule" id="PRU00134"/>
    </source>
</evidence>
<dbReference type="PROSITE" id="PS01360">
    <property type="entry name" value="ZF_MYND_1"/>
    <property type="match status" value="1"/>
</dbReference>
<evidence type="ECO:0000256" key="3">
    <source>
        <dbReference type="ARBA" id="ARBA00022833"/>
    </source>
</evidence>
<organism evidence="7 8">
    <name type="scientific">Leucocoprinus birnbaumii</name>
    <dbReference type="NCBI Taxonomy" id="56174"/>
    <lineage>
        <taxon>Eukaryota</taxon>
        <taxon>Fungi</taxon>
        <taxon>Dikarya</taxon>
        <taxon>Basidiomycota</taxon>
        <taxon>Agaricomycotina</taxon>
        <taxon>Agaricomycetes</taxon>
        <taxon>Agaricomycetidae</taxon>
        <taxon>Agaricales</taxon>
        <taxon>Agaricineae</taxon>
        <taxon>Agaricaceae</taxon>
        <taxon>Leucocoprinus</taxon>
    </lineage>
</organism>
<dbReference type="AlphaFoldDB" id="A0AAD5YRP0"/>
<evidence type="ECO:0000313" key="7">
    <source>
        <dbReference type="EMBL" id="KAJ3568513.1"/>
    </source>
</evidence>
<gene>
    <name evidence="7" type="ORF">NP233_g5658</name>
</gene>
<dbReference type="GO" id="GO:0008270">
    <property type="term" value="F:zinc ion binding"/>
    <property type="evidence" value="ECO:0007669"/>
    <property type="project" value="UniProtKB-KW"/>
</dbReference>
<evidence type="ECO:0000256" key="2">
    <source>
        <dbReference type="ARBA" id="ARBA00022771"/>
    </source>
</evidence>
<dbReference type="InterPro" id="IPR002893">
    <property type="entry name" value="Znf_MYND"/>
</dbReference>
<evidence type="ECO:0000256" key="1">
    <source>
        <dbReference type="ARBA" id="ARBA00022723"/>
    </source>
</evidence>
<feature type="region of interest" description="Disordered" evidence="5">
    <location>
        <begin position="21"/>
        <end position="92"/>
    </location>
</feature>
<accession>A0AAD5YRP0</accession>
<keyword evidence="2 4" id="KW-0863">Zinc-finger</keyword>
<proteinExistence type="predicted"/>
<reference evidence="7" key="1">
    <citation type="submission" date="2022-07" db="EMBL/GenBank/DDBJ databases">
        <title>Genome Sequence of Leucocoprinus birnbaumii.</title>
        <authorList>
            <person name="Buettner E."/>
        </authorList>
    </citation>
    <scope>NUCLEOTIDE SEQUENCE</scope>
    <source>
        <strain evidence="7">VT141</strain>
    </source>
</reference>
<evidence type="ECO:0000259" key="6">
    <source>
        <dbReference type="PROSITE" id="PS50865"/>
    </source>
</evidence>